<evidence type="ECO:0000313" key="2">
    <source>
        <dbReference type="EMBL" id="MEW9854107.1"/>
    </source>
</evidence>
<organism evidence="2 3">
    <name type="scientific">Novosphingobium rhizovicinum</name>
    <dbReference type="NCBI Taxonomy" id="3228928"/>
    <lineage>
        <taxon>Bacteria</taxon>
        <taxon>Pseudomonadati</taxon>
        <taxon>Pseudomonadota</taxon>
        <taxon>Alphaproteobacteria</taxon>
        <taxon>Sphingomonadales</taxon>
        <taxon>Sphingomonadaceae</taxon>
        <taxon>Novosphingobium</taxon>
    </lineage>
</organism>
<dbReference type="Proteomes" id="UP001556118">
    <property type="component" value="Unassembled WGS sequence"/>
</dbReference>
<protein>
    <submittedName>
        <fullName evidence="2">DnaT-like ssDNA-binding protein</fullName>
    </submittedName>
</protein>
<name>A0ABV3R8B8_9SPHN</name>
<reference evidence="2 3" key="1">
    <citation type="submission" date="2024-06" db="EMBL/GenBank/DDBJ databases">
        <title>Novosphingobium rhizovicinus M1R2S20.</title>
        <authorList>
            <person name="Sun J.-Q."/>
        </authorList>
    </citation>
    <scope>NUCLEOTIDE SEQUENCE [LARGE SCALE GENOMIC DNA]</scope>
    <source>
        <strain evidence="2 3">M1R2S20</strain>
    </source>
</reference>
<evidence type="ECO:0000313" key="3">
    <source>
        <dbReference type="Proteomes" id="UP001556118"/>
    </source>
</evidence>
<feature type="domain" description="Putative DnaT-like" evidence="1">
    <location>
        <begin position="10"/>
        <end position="130"/>
    </location>
</feature>
<dbReference type="EMBL" id="JBFNXR010000017">
    <property type="protein sequence ID" value="MEW9854107.1"/>
    <property type="molecule type" value="Genomic_DNA"/>
</dbReference>
<dbReference type="RefSeq" id="WP_367769116.1">
    <property type="nucleotide sequence ID" value="NZ_JBFNXR010000017.1"/>
</dbReference>
<proteinExistence type="predicted"/>
<gene>
    <name evidence="2" type="ORF">ABUH87_02775</name>
</gene>
<dbReference type="InterPro" id="IPR046787">
    <property type="entry name" value="DnaT_2"/>
</dbReference>
<accession>A0ABV3R8B8</accession>
<evidence type="ECO:0000259" key="1">
    <source>
        <dbReference type="Pfam" id="PF20557"/>
    </source>
</evidence>
<dbReference type="Pfam" id="PF20557">
    <property type="entry name" value="DnaT_2"/>
    <property type="match status" value="1"/>
</dbReference>
<keyword evidence="3" id="KW-1185">Reference proteome</keyword>
<comment type="caution">
    <text evidence="2">The sequence shown here is derived from an EMBL/GenBank/DDBJ whole genome shotgun (WGS) entry which is preliminary data.</text>
</comment>
<sequence>MTDPLPTWTTIAGVNSYLSLEDAEAIAATRLFTGSWNSATEETRSKALITATALLDRMRWQGGPSAPTQPLAWPRVPERCPAGYPLVVETPAAILTACVELAIHLLTQGQHAGAPVMQRMLGDSITMYFPTIADELPKHVRRLIEPHLRASSANVAEVKL</sequence>